<dbReference type="PANTHER" id="PTHR13767">
    <property type="entry name" value="TRNA-PSEUDOURIDINE SYNTHASE"/>
    <property type="match status" value="1"/>
</dbReference>
<dbReference type="Gene3D" id="3.30.2350.10">
    <property type="entry name" value="Pseudouridine synthase"/>
    <property type="match status" value="1"/>
</dbReference>
<dbReference type="AlphaFoldDB" id="A0A1V6TLI0"/>
<evidence type="ECO:0000259" key="7">
    <source>
        <dbReference type="Pfam" id="PF01509"/>
    </source>
</evidence>
<reference evidence="9" key="1">
    <citation type="journal article" date="2017" name="Nat. Microbiol.">
        <title>Global analysis of biosynthetic gene clusters reveals vast potential of secondary metabolite production in Penicillium species.</title>
        <authorList>
            <person name="Nielsen J.C."/>
            <person name="Grijseels S."/>
            <person name="Prigent S."/>
            <person name="Ji B."/>
            <person name="Dainat J."/>
            <person name="Nielsen K.F."/>
            <person name="Frisvad J.C."/>
            <person name="Workman M."/>
            <person name="Nielsen J."/>
        </authorList>
    </citation>
    <scope>NUCLEOTIDE SEQUENCE [LARGE SCALE GENOMIC DNA]</scope>
    <source>
        <strain evidence="9">IBT 24891</strain>
    </source>
</reference>
<dbReference type="PANTHER" id="PTHR13767:SF2">
    <property type="entry name" value="PSEUDOURIDYLATE SYNTHASE TRUB1"/>
    <property type="match status" value="1"/>
</dbReference>
<organism evidence="8 9">
    <name type="scientific">Penicillium steckii</name>
    <dbReference type="NCBI Taxonomy" id="303698"/>
    <lineage>
        <taxon>Eukaryota</taxon>
        <taxon>Fungi</taxon>
        <taxon>Dikarya</taxon>
        <taxon>Ascomycota</taxon>
        <taxon>Pezizomycotina</taxon>
        <taxon>Eurotiomycetes</taxon>
        <taxon>Eurotiomycetidae</taxon>
        <taxon>Eurotiales</taxon>
        <taxon>Aspergillaceae</taxon>
        <taxon>Penicillium</taxon>
    </lineage>
</organism>
<comment type="similarity">
    <text evidence="2">Belongs to the pseudouridine synthase TruB family.</text>
</comment>
<evidence type="ECO:0000256" key="1">
    <source>
        <dbReference type="ARBA" id="ARBA00001166"/>
    </source>
</evidence>
<protein>
    <recommendedName>
        <fullName evidence="3">tRNA pseudouridine(55) synthase</fullName>
        <ecNumber evidence="3">5.4.99.25</ecNumber>
    </recommendedName>
</protein>
<comment type="catalytic activity">
    <reaction evidence="1">
        <text>a uridine in mRNA = a pseudouridine in mRNA</text>
        <dbReference type="Rhea" id="RHEA:56644"/>
        <dbReference type="Rhea" id="RHEA-COMP:14658"/>
        <dbReference type="Rhea" id="RHEA-COMP:14659"/>
        <dbReference type="ChEBI" id="CHEBI:65314"/>
        <dbReference type="ChEBI" id="CHEBI:65315"/>
    </reaction>
</comment>
<dbReference type="EMBL" id="MLKD01000004">
    <property type="protein sequence ID" value="OQE27245.1"/>
    <property type="molecule type" value="Genomic_DNA"/>
</dbReference>
<evidence type="ECO:0000256" key="4">
    <source>
        <dbReference type="ARBA" id="ARBA00022694"/>
    </source>
</evidence>
<dbReference type="InterPro" id="IPR014780">
    <property type="entry name" value="tRNA_psdUridine_synth_TruB"/>
</dbReference>
<evidence type="ECO:0000256" key="5">
    <source>
        <dbReference type="ARBA" id="ARBA00023235"/>
    </source>
</evidence>
<evidence type="ECO:0000313" key="8">
    <source>
        <dbReference type="EMBL" id="OQE27245.1"/>
    </source>
</evidence>
<accession>A0A1V6TLI0</accession>
<dbReference type="InterPro" id="IPR002501">
    <property type="entry name" value="PsdUridine_synth_N"/>
</dbReference>
<dbReference type="InterPro" id="IPR020103">
    <property type="entry name" value="PsdUridine_synth_cat_dom_sf"/>
</dbReference>
<proteinExistence type="inferred from homology"/>
<keyword evidence="9" id="KW-1185">Reference proteome</keyword>
<feature type="compositionally biased region" description="Basic and acidic residues" evidence="6">
    <location>
        <begin position="270"/>
        <end position="286"/>
    </location>
</feature>
<dbReference type="GO" id="GO:0003723">
    <property type="term" value="F:RNA binding"/>
    <property type="evidence" value="ECO:0007669"/>
    <property type="project" value="InterPro"/>
</dbReference>
<evidence type="ECO:0000256" key="6">
    <source>
        <dbReference type="SAM" id="MobiDB-lite"/>
    </source>
</evidence>
<dbReference type="SUPFAM" id="SSF55120">
    <property type="entry name" value="Pseudouridine synthase"/>
    <property type="match status" value="1"/>
</dbReference>
<dbReference type="Proteomes" id="UP000191285">
    <property type="component" value="Unassembled WGS sequence"/>
</dbReference>
<dbReference type="EC" id="5.4.99.25" evidence="3"/>
<dbReference type="GO" id="GO:0006400">
    <property type="term" value="P:tRNA modification"/>
    <property type="evidence" value="ECO:0007669"/>
    <property type="project" value="TreeGrafter"/>
</dbReference>
<dbReference type="HAMAP" id="MF_01080">
    <property type="entry name" value="TruB_bact"/>
    <property type="match status" value="1"/>
</dbReference>
<keyword evidence="4" id="KW-0819">tRNA processing</keyword>
<dbReference type="GO" id="GO:0005634">
    <property type="term" value="C:nucleus"/>
    <property type="evidence" value="ECO:0007669"/>
    <property type="project" value="TreeGrafter"/>
</dbReference>
<dbReference type="Pfam" id="PF01509">
    <property type="entry name" value="TruB_N"/>
    <property type="match status" value="1"/>
</dbReference>
<feature type="region of interest" description="Disordered" evidence="6">
    <location>
        <begin position="252"/>
        <end position="325"/>
    </location>
</feature>
<keyword evidence="5" id="KW-0413">Isomerase</keyword>
<sequence>MGFPAGFRLFRINRMSGEKIYEGVFAVHKPQGVTSADVIRKLQHHFKPSDLFKPWLQEEQARRKRESMNQRKRRRTQKLDVKIGHGGTLDPLATGVLVTGVGKGTKSLNDFLACTKTYETIVLFGAETDSYDRLGKIVRRAPYEHVTREAVEKALEQFRGKIMQRPPIFSALKVEGKKLYEYAREGKVPPIEIKPRPVEVLNMDIVEWYEPGTHEHKWPEEEISGDAKVVAEKLLEKDAQLPVVPPAEGDAIQEAEAQSAKRKSPPAADSPKEGDQDATKKQKVSEDGTSQPAAAPAAAESTDPEPATTEAPTTHTEQPKPQPAAVKISMTVTSGFYVRSLAHDLGKAVGSCALMSELVRSRQADYTLGEENILEYKDLDAGEEVWGPKVKKFLGAWEEKRAAKAEAEAEAVADGE</sequence>
<feature type="domain" description="Pseudouridine synthase II N-terminal" evidence="7">
    <location>
        <begin position="80"/>
        <end position="211"/>
    </location>
</feature>
<comment type="caution">
    <text evidence="8">The sequence shown here is derived from an EMBL/GenBank/DDBJ whole genome shotgun (WGS) entry which is preliminary data.</text>
</comment>
<dbReference type="STRING" id="303698.A0A1V6TLI0"/>
<dbReference type="GO" id="GO:0160148">
    <property type="term" value="F:tRNA pseudouridine(55) synthase activity"/>
    <property type="evidence" value="ECO:0007669"/>
    <property type="project" value="UniProtKB-EC"/>
</dbReference>
<dbReference type="FunFam" id="3.30.2350.10:FF:000014">
    <property type="entry name" value="PUS4p Pseudouridine synthase"/>
    <property type="match status" value="1"/>
</dbReference>
<gene>
    <name evidence="8" type="ORF">PENSTE_c004G08368</name>
</gene>
<feature type="compositionally biased region" description="Low complexity" evidence="6">
    <location>
        <begin position="292"/>
        <end position="316"/>
    </location>
</feature>
<name>A0A1V6TLI0_9EURO</name>
<dbReference type="OrthoDB" id="9995526at2759"/>
<evidence type="ECO:0000313" key="9">
    <source>
        <dbReference type="Proteomes" id="UP000191285"/>
    </source>
</evidence>
<dbReference type="GO" id="GO:1990481">
    <property type="term" value="P:mRNA pseudouridine synthesis"/>
    <property type="evidence" value="ECO:0007669"/>
    <property type="project" value="TreeGrafter"/>
</dbReference>
<evidence type="ECO:0000256" key="3">
    <source>
        <dbReference type="ARBA" id="ARBA00012787"/>
    </source>
</evidence>
<evidence type="ECO:0000256" key="2">
    <source>
        <dbReference type="ARBA" id="ARBA00008999"/>
    </source>
</evidence>